<proteinExistence type="predicted"/>
<name>A0A0F9TYN2_9ZZZZ</name>
<protein>
    <submittedName>
        <fullName evidence="1">Uncharacterized protein</fullName>
    </submittedName>
</protein>
<reference evidence="1" key="1">
    <citation type="journal article" date="2015" name="Nature">
        <title>Complex archaea that bridge the gap between prokaryotes and eukaryotes.</title>
        <authorList>
            <person name="Spang A."/>
            <person name="Saw J.H."/>
            <person name="Jorgensen S.L."/>
            <person name="Zaremba-Niedzwiedzka K."/>
            <person name="Martijn J."/>
            <person name="Lind A.E."/>
            <person name="van Eijk R."/>
            <person name="Schleper C."/>
            <person name="Guy L."/>
            <person name="Ettema T.J."/>
        </authorList>
    </citation>
    <scope>NUCLEOTIDE SEQUENCE</scope>
</reference>
<dbReference type="AlphaFoldDB" id="A0A0F9TYN2"/>
<sequence length="110" mass="12622">MQLTKAQKRVLAKLGKRGQTAYQLQEPLVTLRALEEKGFARCSGRDKPGALFEPTVILQWHRAEEDIRVLCGWCGDEYYQDDGDECLCGTPICSDHCMMNHRDKECSEDW</sequence>
<gene>
    <name evidence="1" type="ORF">LCGC14_0288710</name>
</gene>
<organism evidence="1">
    <name type="scientific">marine sediment metagenome</name>
    <dbReference type="NCBI Taxonomy" id="412755"/>
    <lineage>
        <taxon>unclassified sequences</taxon>
        <taxon>metagenomes</taxon>
        <taxon>ecological metagenomes</taxon>
    </lineage>
</organism>
<comment type="caution">
    <text evidence="1">The sequence shown here is derived from an EMBL/GenBank/DDBJ whole genome shotgun (WGS) entry which is preliminary data.</text>
</comment>
<accession>A0A0F9TYN2</accession>
<evidence type="ECO:0000313" key="1">
    <source>
        <dbReference type="EMBL" id="KKN84409.1"/>
    </source>
</evidence>
<dbReference type="EMBL" id="LAZR01000171">
    <property type="protein sequence ID" value="KKN84409.1"/>
    <property type="molecule type" value="Genomic_DNA"/>
</dbReference>